<proteinExistence type="predicted"/>
<organism evidence="2 3">
    <name type="scientific">Sphagnurus paluster</name>
    <dbReference type="NCBI Taxonomy" id="117069"/>
    <lineage>
        <taxon>Eukaryota</taxon>
        <taxon>Fungi</taxon>
        <taxon>Dikarya</taxon>
        <taxon>Basidiomycota</taxon>
        <taxon>Agaricomycotina</taxon>
        <taxon>Agaricomycetes</taxon>
        <taxon>Agaricomycetidae</taxon>
        <taxon>Agaricales</taxon>
        <taxon>Tricholomatineae</taxon>
        <taxon>Lyophyllaceae</taxon>
        <taxon>Sphagnurus</taxon>
    </lineage>
</organism>
<sequence>MTVGGQTKQTRFLITGLGRETVILGLPWLKETNPLISWKNGTLEIEPEDNKDLDIQRLKPTPKQMPPTIEEMPDEEPQQQGGTLNTDNPFILNINPGWMKTLPEDTLKQTNPGTSERNTVPDSKQNPENTANTMMNSLLDIFKENL</sequence>
<evidence type="ECO:0000256" key="1">
    <source>
        <dbReference type="SAM" id="MobiDB-lite"/>
    </source>
</evidence>
<dbReference type="InterPro" id="IPR021109">
    <property type="entry name" value="Peptidase_aspartic_dom_sf"/>
</dbReference>
<feature type="compositionally biased region" description="Polar residues" evidence="1">
    <location>
        <begin position="108"/>
        <end position="135"/>
    </location>
</feature>
<protein>
    <submittedName>
        <fullName evidence="2">Uncharacterized protein</fullName>
    </submittedName>
</protein>
<evidence type="ECO:0000313" key="3">
    <source>
        <dbReference type="Proteomes" id="UP000717328"/>
    </source>
</evidence>
<accession>A0A9P7G7P7</accession>
<evidence type="ECO:0000313" key="2">
    <source>
        <dbReference type="EMBL" id="KAG5644315.1"/>
    </source>
</evidence>
<comment type="caution">
    <text evidence="2">The sequence shown here is derived from an EMBL/GenBank/DDBJ whole genome shotgun (WGS) entry which is preliminary data.</text>
</comment>
<feature type="compositionally biased region" description="Polar residues" evidence="1">
    <location>
        <begin position="78"/>
        <end position="88"/>
    </location>
</feature>
<reference evidence="2" key="2">
    <citation type="submission" date="2021-10" db="EMBL/GenBank/DDBJ databases">
        <title>Phylogenomics reveals ancestral predisposition of the termite-cultivated fungus Termitomyces towards a domesticated lifestyle.</title>
        <authorList>
            <person name="Auxier B."/>
            <person name="Grum-Grzhimaylo A."/>
            <person name="Cardenas M.E."/>
            <person name="Lodge J.D."/>
            <person name="Laessoe T."/>
            <person name="Pedersen O."/>
            <person name="Smith M.E."/>
            <person name="Kuyper T.W."/>
            <person name="Franco-Molano E.A."/>
            <person name="Baroni T.J."/>
            <person name="Aanen D.K."/>
        </authorList>
    </citation>
    <scope>NUCLEOTIDE SEQUENCE</scope>
    <source>
        <strain evidence="2">D49</strain>
    </source>
</reference>
<dbReference type="Proteomes" id="UP000717328">
    <property type="component" value="Unassembled WGS sequence"/>
</dbReference>
<reference evidence="2" key="1">
    <citation type="submission" date="2021-02" db="EMBL/GenBank/DDBJ databases">
        <authorList>
            <person name="Nieuwenhuis M."/>
            <person name="Van De Peppel L.J.J."/>
        </authorList>
    </citation>
    <scope>NUCLEOTIDE SEQUENCE</scope>
    <source>
        <strain evidence="2">D49</strain>
    </source>
</reference>
<dbReference type="EMBL" id="JABCKI010002842">
    <property type="protein sequence ID" value="KAG5644315.1"/>
    <property type="molecule type" value="Genomic_DNA"/>
</dbReference>
<feature type="region of interest" description="Disordered" evidence="1">
    <location>
        <begin position="47"/>
        <end position="135"/>
    </location>
</feature>
<keyword evidence="3" id="KW-1185">Reference proteome</keyword>
<dbReference type="Gene3D" id="2.40.70.10">
    <property type="entry name" value="Acid Proteases"/>
    <property type="match status" value="1"/>
</dbReference>
<name>A0A9P7G7P7_9AGAR</name>
<feature type="compositionally biased region" description="Basic and acidic residues" evidence="1">
    <location>
        <begin position="48"/>
        <end position="57"/>
    </location>
</feature>
<dbReference type="OrthoDB" id="128646at2759"/>
<gene>
    <name evidence="2" type="ORF">H0H81_009598</name>
</gene>
<dbReference type="AlphaFoldDB" id="A0A9P7G7P7"/>